<protein>
    <recommendedName>
        <fullName evidence="6">Transcriptional regulator</fullName>
    </recommendedName>
</protein>
<accession>A0A7U3VLM8</accession>
<dbReference type="Pfam" id="PF17853">
    <property type="entry name" value="GGDEF_2"/>
    <property type="match status" value="1"/>
</dbReference>
<dbReference type="RefSeq" id="WP_202232178.1">
    <property type="nucleotide sequence ID" value="NZ_AP018365.1"/>
</dbReference>
<reference evidence="4 5" key="4">
    <citation type="journal article" date="2020" name="Sci. Rep.">
        <title>beta-carboline chemical signals induce reveromycin production through a LuxR family regulator in Streptomyces sp. SN-593.</title>
        <authorList>
            <person name="Panthee S."/>
            <person name="Kito N."/>
            <person name="Hayashi T."/>
            <person name="Shimizu T."/>
            <person name="Ishikawa J."/>
            <person name="Hamamoto H."/>
            <person name="Osada H."/>
            <person name="Takahashi S."/>
        </authorList>
    </citation>
    <scope>NUCLEOTIDE SEQUENCE [LARGE SCALE GENOMIC DNA]</scope>
    <source>
        <strain evidence="4 5">SN-593</strain>
    </source>
</reference>
<feature type="domain" description="CdaR GGDEF-like" evidence="3">
    <location>
        <begin position="178"/>
        <end position="318"/>
    </location>
</feature>
<dbReference type="InterPro" id="IPR042070">
    <property type="entry name" value="PucR_C-HTH_sf"/>
</dbReference>
<dbReference type="PANTHER" id="PTHR33744:SF1">
    <property type="entry name" value="DNA-BINDING TRANSCRIPTIONAL ACTIVATOR ADER"/>
    <property type="match status" value="1"/>
</dbReference>
<dbReference type="EMBL" id="AP018365">
    <property type="protein sequence ID" value="BBA95682.1"/>
    <property type="molecule type" value="Genomic_DNA"/>
</dbReference>
<evidence type="ECO:0000256" key="1">
    <source>
        <dbReference type="ARBA" id="ARBA00006754"/>
    </source>
</evidence>
<evidence type="ECO:0000313" key="5">
    <source>
        <dbReference type="Proteomes" id="UP000595703"/>
    </source>
</evidence>
<evidence type="ECO:0008006" key="6">
    <source>
        <dbReference type="Google" id="ProtNLM"/>
    </source>
</evidence>
<evidence type="ECO:0000259" key="2">
    <source>
        <dbReference type="Pfam" id="PF13556"/>
    </source>
</evidence>
<name>A0A7U3VLM8_9ACTN</name>
<keyword evidence="5" id="KW-1185">Reference proteome</keyword>
<reference evidence="4 5" key="1">
    <citation type="journal article" date="2010" name="J. Bacteriol.">
        <title>Biochemical characterization of a novel indole prenyltransferase from Streptomyces sp. SN-593.</title>
        <authorList>
            <person name="Takahashi S."/>
            <person name="Takagi H."/>
            <person name="Toyoda A."/>
            <person name="Uramoto M."/>
            <person name="Nogawa T."/>
            <person name="Ueki M."/>
            <person name="Sakaki Y."/>
            <person name="Osada H."/>
        </authorList>
    </citation>
    <scope>NUCLEOTIDE SEQUENCE [LARGE SCALE GENOMIC DNA]</scope>
    <source>
        <strain evidence="4 5">SN-593</strain>
    </source>
</reference>
<organism evidence="4 5">
    <name type="scientific">Actinacidiphila reveromycinica</name>
    <dbReference type="NCBI Taxonomy" id="659352"/>
    <lineage>
        <taxon>Bacteria</taxon>
        <taxon>Bacillati</taxon>
        <taxon>Actinomycetota</taxon>
        <taxon>Actinomycetes</taxon>
        <taxon>Kitasatosporales</taxon>
        <taxon>Streptomycetaceae</taxon>
        <taxon>Actinacidiphila</taxon>
    </lineage>
</organism>
<gene>
    <name evidence="4" type="ORF">RVR_643</name>
</gene>
<feature type="domain" description="PucR C-terminal helix-turn-helix" evidence="2">
    <location>
        <begin position="373"/>
        <end position="429"/>
    </location>
</feature>
<reference evidence="4 5" key="3">
    <citation type="journal article" date="2011" name="Nat. Chem. Biol.">
        <title>Reveromycin A biosynthesis uses RevG and RevJ for stereospecific spiroacetal formation.</title>
        <authorList>
            <person name="Takahashi S."/>
            <person name="Toyoda A."/>
            <person name="Sekiyama Y."/>
            <person name="Takagi H."/>
            <person name="Nogawa T."/>
            <person name="Uramoto M."/>
            <person name="Suzuki R."/>
            <person name="Koshino H."/>
            <person name="Kumano T."/>
            <person name="Panthee S."/>
            <person name="Dairi T."/>
            <person name="Ishikawa J."/>
            <person name="Ikeda H."/>
            <person name="Sakaki Y."/>
            <person name="Osada H."/>
        </authorList>
    </citation>
    <scope>NUCLEOTIDE SEQUENCE [LARGE SCALE GENOMIC DNA]</scope>
    <source>
        <strain evidence="4 5">SN-593</strain>
    </source>
</reference>
<evidence type="ECO:0000313" key="4">
    <source>
        <dbReference type="EMBL" id="BBA95682.1"/>
    </source>
</evidence>
<sequence length="437" mass="45396">MTAAANEFADLRHVMALCGELSGLAATDCDLEQIVAVVAGRVGVWAAVVDDSLAVLAAAAGRAGAQRLAGVLDSDPDAVAQLVAAASRMRRALSLPAAGASAVSLVVAPILVGDDAVAHLVTAGHDADETGEDARIMVTEHAAMVCAVVLGRRRVVAIAAGRARRELFDGLVLVGDRTESADVEGWARHLGIEPDQRHRVLVAAVRAPAGAPATPATATTPAPATTATTAAVDLVEHMIATRWPAATVVNRDAEVVALVPGDDDEGLARRLTALAGICRDAVAARFPEVRLLAGLGDPHTGAGRISTSYTEARRAVDIGSVMPGLSGVTVFSELGVHRLLAQVRDPGELGGFARDVLGELIDHDRDNGTDYCATLTAYFRQNGSLRRAADLLHTHPNTVVYRIHRAEKISRLDLGSYSDRLAAQVALEIVNGLGGDV</sequence>
<dbReference type="Proteomes" id="UP000595703">
    <property type="component" value="Chromosome"/>
</dbReference>
<dbReference type="PANTHER" id="PTHR33744">
    <property type="entry name" value="CARBOHYDRATE DIACID REGULATOR"/>
    <property type="match status" value="1"/>
</dbReference>
<proteinExistence type="inferred from homology"/>
<dbReference type="Pfam" id="PF13556">
    <property type="entry name" value="HTH_30"/>
    <property type="match status" value="1"/>
</dbReference>
<dbReference type="KEGG" id="arev:RVR_643"/>
<dbReference type="InterPro" id="IPR025736">
    <property type="entry name" value="PucR_C-HTH_dom"/>
</dbReference>
<evidence type="ECO:0000259" key="3">
    <source>
        <dbReference type="Pfam" id="PF17853"/>
    </source>
</evidence>
<dbReference type="InterPro" id="IPR041522">
    <property type="entry name" value="CdaR_GGDEF"/>
</dbReference>
<dbReference type="Gene3D" id="1.10.10.2840">
    <property type="entry name" value="PucR C-terminal helix-turn-helix domain"/>
    <property type="match status" value="1"/>
</dbReference>
<dbReference type="AlphaFoldDB" id="A0A7U3VLM8"/>
<comment type="similarity">
    <text evidence="1">Belongs to the CdaR family.</text>
</comment>
<dbReference type="InterPro" id="IPR051448">
    <property type="entry name" value="CdaR-like_regulators"/>
</dbReference>
<reference evidence="4 5" key="2">
    <citation type="journal article" date="2011" name="J. Antibiot.">
        <title>Furaquinocins I and J: novel polyketide isoprenoid hybrid compounds from Streptomyces reveromyceticus SN-593.</title>
        <authorList>
            <person name="Panthee S."/>
            <person name="Takahashi S."/>
            <person name="Takagi H."/>
            <person name="Nogawa T."/>
            <person name="Oowada E."/>
            <person name="Uramoto M."/>
            <person name="Osada H."/>
        </authorList>
    </citation>
    <scope>NUCLEOTIDE SEQUENCE [LARGE SCALE GENOMIC DNA]</scope>
    <source>
        <strain evidence="4 5">SN-593</strain>
    </source>
</reference>